<evidence type="ECO:0000313" key="3">
    <source>
        <dbReference type="Proteomes" id="UP000178249"/>
    </source>
</evidence>
<name>A0A1F6C587_9BACT</name>
<comment type="caution">
    <text evidence="2">The sequence shown here is derived from an EMBL/GenBank/DDBJ whole genome shotgun (WGS) entry which is preliminary data.</text>
</comment>
<evidence type="ECO:0000256" key="1">
    <source>
        <dbReference type="SAM" id="Phobius"/>
    </source>
</evidence>
<keyword evidence="1" id="KW-0472">Membrane</keyword>
<evidence type="ECO:0008006" key="4">
    <source>
        <dbReference type="Google" id="ProtNLM"/>
    </source>
</evidence>
<dbReference type="Proteomes" id="UP000178249">
    <property type="component" value="Unassembled WGS sequence"/>
</dbReference>
<accession>A0A1F6C587</accession>
<proteinExistence type="predicted"/>
<keyword evidence="1" id="KW-1133">Transmembrane helix</keyword>
<reference evidence="2 3" key="1">
    <citation type="journal article" date="2016" name="Nat. Commun.">
        <title>Thousands of microbial genomes shed light on interconnected biogeochemical processes in an aquifer system.</title>
        <authorList>
            <person name="Anantharaman K."/>
            <person name="Brown C.T."/>
            <person name="Hug L.A."/>
            <person name="Sharon I."/>
            <person name="Castelle C.J."/>
            <person name="Probst A.J."/>
            <person name="Thomas B.C."/>
            <person name="Singh A."/>
            <person name="Wilkins M.J."/>
            <person name="Karaoz U."/>
            <person name="Brodie E.L."/>
            <person name="Williams K.H."/>
            <person name="Hubbard S.S."/>
            <person name="Banfield J.F."/>
        </authorList>
    </citation>
    <scope>NUCLEOTIDE SEQUENCE [LARGE SCALE GENOMIC DNA]</scope>
</reference>
<keyword evidence="1" id="KW-0812">Transmembrane</keyword>
<dbReference type="AlphaFoldDB" id="A0A1F6C587"/>
<protein>
    <recommendedName>
        <fullName evidence="4">Transmembrane protein</fullName>
    </recommendedName>
</protein>
<feature type="transmembrane region" description="Helical" evidence="1">
    <location>
        <begin position="7"/>
        <end position="30"/>
    </location>
</feature>
<evidence type="ECO:0000313" key="2">
    <source>
        <dbReference type="EMBL" id="OGG44017.1"/>
    </source>
</evidence>
<gene>
    <name evidence="2" type="ORF">A2841_04040</name>
</gene>
<dbReference type="EMBL" id="MFKP01000024">
    <property type="protein sequence ID" value="OGG44017.1"/>
    <property type="molecule type" value="Genomic_DNA"/>
</dbReference>
<sequence>MDFFKRFLKLILIAVLVFVGLGVFFFFGLLGSGGSSGSGLCTNSDGHVIWYTRGISCSYVNYESCSLTKRDVLSGTTPGCTDQQKIAILQKNEIKLAGVSSHKTFAETCQEEIRQMYDPASQSYLYDQALNIFYLSWGITGKALAEACRPFISDQLYQSTLSDPNMWFSPQCDNISVFLQKVQCRYKAKTDGV</sequence>
<organism evidence="2 3">
    <name type="scientific">Candidatus Kaiserbacteria bacterium RIFCSPHIGHO2_01_FULL_48_10</name>
    <dbReference type="NCBI Taxonomy" id="1798476"/>
    <lineage>
        <taxon>Bacteria</taxon>
        <taxon>Candidatus Kaiseribacteriota</taxon>
    </lineage>
</organism>